<keyword evidence="2" id="KW-0812">Transmembrane</keyword>
<keyword evidence="2" id="KW-0472">Membrane</keyword>
<dbReference type="RefSeq" id="WP_345724052.1">
    <property type="nucleotide sequence ID" value="NZ_BAABRU010000018.1"/>
</dbReference>
<feature type="region of interest" description="Disordered" evidence="1">
    <location>
        <begin position="36"/>
        <end position="58"/>
    </location>
</feature>
<organism evidence="3 4">
    <name type="scientific">Herpetosiphon gulosus</name>
    <dbReference type="NCBI Taxonomy" id="1973496"/>
    <lineage>
        <taxon>Bacteria</taxon>
        <taxon>Bacillati</taxon>
        <taxon>Chloroflexota</taxon>
        <taxon>Chloroflexia</taxon>
        <taxon>Herpetosiphonales</taxon>
        <taxon>Herpetosiphonaceae</taxon>
        <taxon>Herpetosiphon</taxon>
    </lineage>
</organism>
<feature type="transmembrane region" description="Helical" evidence="2">
    <location>
        <begin position="6"/>
        <end position="25"/>
    </location>
</feature>
<keyword evidence="2" id="KW-1133">Transmembrane helix</keyword>
<evidence type="ECO:0000313" key="4">
    <source>
        <dbReference type="Proteomes" id="UP001428290"/>
    </source>
</evidence>
<evidence type="ECO:0000313" key="3">
    <source>
        <dbReference type="EMBL" id="GAA5530457.1"/>
    </source>
</evidence>
<sequence length="58" mass="6383">MSLFWIGCFVILGLLSISGLIMLLLKLGVIVQKAGEPPHIDHGNYSMDQGREVKAEDQ</sequence>
<accession>A0ABP9X4X4</accession>
<protein>
    <recommendedName>
        <fullName evidence="5">DUF2897 family protein</fullName>
    </recommendedName>
</protein>
<name>A0ABP9X4X4_9CHLR</name>
<evidence type="ECO:0000256" key="2">
    <source>
        <dbReference type="SAM" id="Phobius"/>
    </source>
</evidence>
<evidence type="ECO:0008006" key="5">
    <source>
        <dbReference type="Google" id="ProtNLM"/>
    </source>
</evidence>
<keyword evidence="4" id="KW-1185">Reference proteome</keyword>
<dbReference type="Proteomes" id="UP001428290">
    <property type="component" value="Unassembled WGS sequence"/>
</dbReference>
<reference evidence="3 4" key="1">
    <citation type="submission" date="2024-02" db="EMBL/GenBank/DDBJ databases">
        <title>Herpetosiphon gulosus NBRC 112829.</title>
        <authorList>
            <person name="Ichikawa N."/>
            <person name="Katano-Makiyama Y."/>
            <person name="Hidaka K."/>
        </authorList>
    </citation>
    <scope>NUCLEOTIDE SEQUENCE [LARGE SCALE GENOMIC DNA]</scope>
    <source>
        <strain evidence="3 4">NBRC 112829</strain>
    </source>
</reference>
<feature type="compositionally biased region" description="Basic and acidic residues" evidence="1">
    <location>
        <begin position="49"/>
        <end position="58"/>
    </location>
</feature>
<dbReference type="EMBL" id="BAABRU010000018">
    <property type="protein sequence ID" value="GAA5530457.1"/>
    <property type="molecule type" value="Genomic_DNA"/>
</dbReference>
<gene>
    <name evidence="3" type="ORF">Hgul01_04276</name>
</gene>
<proteinExistence type="predicted"/>
<comment type="caution">
    <text evidence="3">The sequence shown here is derived from an EMBL/GenBank/DDBJ whole genome shotgun (WGS) entry which is preliminary data.</text>
</comment>
<evidence type="ECO:0000256" key="1">
    <source>
        <dbReference type="SAM" id="MobiDB-lite"/>
    </source>
</evidence>